<evidence type="ECO:0000313" key="2">
    <source>
        <dbReference type="Proteomes" id="UP001499993"/>
    </source>
</evidence>
<sequence>MDRRKRAFRTEGEPTATFRSYRSASAHTPASHPRLGSWTFPGQLDSPIAWIGMSACRSVFLDQHGETERYTVTSGDLQGFALSTKRTAEFIADVAASPGE</sequence>
<evidence type="ECO:0008006" key="3">
    <source>
        <dbReference type="Google" id="ProtNLM"/>
    </source>
</evidence>
<organism evidence="1 2">
    <name type="scientific">Streptomonospora halophila</name>
    <dbReference type="NCBI Taxonomy" id="427369"/>
    <lineage>
        <taxon>Bacteria</taxon>
        <taxon>Bacillati</taxon>
        <taxon>Actinomycetota</taxon>
        <taxon>Actinomycetes</taxon>
        <taxon>Streptosporangiales</taxon>
        <taxon>Nocardiopsidaceae</taxon>
        <taxon>Streptomonospora</taxon>
    </lineage>
</organism>
<comment type="caution">
    <text evidence="1">The sequence shown here is derived from an EMBL/GenBank/DDBJ whole genome shotgun (WGS) entry which is preliminary data.</text>
</comment>
<gene>
    <name evidence="1" type="ORF">GCM10023224_14670</name>
</gene>
<keyword evidence="2" id="KW-1185">Reference proteome</keyword>
<evidence type="ECO:0000313" key="1">
    <source>
        <dbReference type="EMBL" id="GAA4935059.1"/>
    </source>
</evidence>
<protein>
    <recommendedName>
        <fullName evidence="3">DUF5753 domain-containing protein</fullName>
    </recommendedName>
</protein>
<accession>A0ABP9GAM4</accession>
<name>A0ABP9GAM4_9ACTN</name>
<dbReference type="Proteomes" id="UP001499993">
    <property type="component" value="Unassembled WGS sequence"/>
</dbReference>
<reference evidence="2" key="1">
    <citation type="journal article" date="2019" name="Int. J. Syst. Evol. Microbiol.">
        <title>The Global Catalogue of Microorganisms (GCM) 10K type strain sequencing project: providing services to taxonomists for standard genome sequencing and annotation.</title>
        <authorList>
            <consortium name="The Broad Institute Genomics Platform"/>
            <consortium name="The Broad Institute Genome Sequencing Center for Infectious Disease"/>
            <person name="Wu L."/>
            <person name="Ma J."/>
        </authorList>
    </citation>
    <scope>NUCLEOTIDE SEQUENCE [LARGE SCALE GENOMIC DNA]</scope>
    <source>
        <strain evidence="2">JCM 18123</strain>
    </source>
</reference>
<proteinExistence type="predicted"/>
<dbReference type="EMBL" id="BAABIK010000006">
    <property type="protein sequence ID" value="GAA4935059.1"/>
    <property type="molecule type" value="Genomic_DNA"/>
</dbReference>